<evidence type="ECO:0000256" key="4">
    <source>
        <dbReference type="ARBA" id="ARBA00022729"/>
    </source>
</evidence>
<keyword evidence="8" id="KW-0325">Glycoprotein</keyword>
<dbReference type="OMA" id="EPGRIHQ"/>
<evidence type="ECO:0000256" key="7">
    <source>
        <dbReference type="ARBA" id="ARBA00023170"/>
    </source>
</evidence>
<sequence>MFCVVPGSCLDISWLRPSQWTPSSPKDLTVKVIKIKSGDTFPVLSIKWKASTDASIRYIQGMEVSVLNYATNERYCIQYDLLNGIQSQVRPNGSKWQFSFERFVAEPGQKYRVTVNNLPKPNKDEDTYNIVKDYTVPDCSHLEMKNTKPCVEKGSLYEPAISFWTEGDAAIVGFNIDKTSTRYDVFLQSYYSDGQMCKLESKDITAPHTTQFRVRCTISFPLGCKRHQYLIQPHFRGCQHDCTRYRLGVECPGPLSESDPFTDLGNIPTWFVVSVLVLFIFSCILILVPNIQGVGHQRTLFLIVHPAAPSSPPPLTQQKVLLLYSMDHPLYVRIVLKFAEFLATNCGTEVVLDLLQANEVAEVGHLHWLAWQKQEIASLASKVIILCSRGTRAKWQAMLGDGRKKILLREDVRSPMGDMFTPALNLILPDFKRPAAFGKYVVAYFEDVSSERDIPDPFNVSSKYKLMKHFEEVFFRIHDREQHQPGTTLRVQGISADDYFESSSGQGLKSAIQEFAAWQVEHPEWFEQQCVEFEEEALDDLEGPTNVKDPLLPPMGMITQELAYKIPTSAECSVIQILSTEDVGSTFVVEPQFHQGEDPSVSVFQALINPSYSHESYPVHTVEPVSIANSRNTSNQLVPCSGFWSPREVEEPVLELFGDLDPGEAAAPSKILSSGLSDAARNDLEGLQRMLFLESFPQVDRRQGPILEGQFVTSVREQSSLQSDQGYVSRSQQLLPQEMVGLKDEEAQQIITSDALSDLRKLQMMMFQEAQQNA</sequence>
<dbReference type="Pfam" id="PF08357">
    <property type="entry name" value="SEFIR"/>
    <property type="match status" value="1"/>
</dbReference>
<dbReference type="Pfam" id="PF16556">
    <property type="entry name" value="IL17R_fnIII_D1"/>
    <property type="match status" value="1"/>
</dbReference>
<dbReference type="Proteomes" id="UP000008672">
    <property type="component" value="Unassembled WGS sequence"/>
</dbReference>
<dbReference type="FunCoup" id="H3B9K7">
    <property type="interactions" value="817"/>
</dbReference>
<reference evidence="12" key="1">
    <citation type="submission" date="2011-08" db="EMBL/GenBank/DDBJ databases">
        <title>The draft genome of Latimeria chalumnae.</title>
        <authorList>
            <person name="Di Palma F."/>
            <person name="Alfoldi J."/>
            <person name="Johnson J."/>
            <person name="Berlin A."/>
            <person name="Gnerre S."/>
            <person name="Jaffe D."/>
            <person name="MacCallum I."/>
            <person name="Young S."/>
            <person name="Walker B.J."/>
            <person name="Lander E."/>
            <person name="Lindblad-Toh K."/>
        </authorList>
    </citation>
    <scope>NUCLEOTIDE SEQUENCE [LARGE SCALE GENOMIC DNA]</scope>
    <source>
        <strain evidence="12">Wild caught</strain>
    </source>
</reference>
<proteinExistence type="predicted"/>
<dbReference type="InterPro" id="IPR039465">
    <property type="entry name" value="IL-17_rcpt-like"/>
</dbReference>
<comment type="subcellular location">
    <subcellularLocation>
        <location evidence="1">Cell membrane</location>
        <topology evidence="1">Single-pass type I membrane protein</topology>
    </subcellularLocation>
</comment>
<evidence type="ECO:0000256" key="3">
    <source>
        <dbReference type="ARBA" id="ARBA00022692"/>
    </source>
</evidence>
<evidence type="ECO:0000256" key="8">
    <source>
        <dbReference type="ARBA" id="ARBA00023180"/>
    </source>
</evidence>
<keyword evidence="3 9" id="KW-0812">Transmembrane</keyword>
<evidence type="ECO:0000313" key="12">
    <source>
        <dbReference type="Proteomes" id="UP000008672"/>
    </source>
</evidence>
<dbReference type="PANTHER" id="PTHR15583:SF13">
    <property type="entry name" value="INTERLEUKIN-17 RECEPTOR A"/>
    <property type="match status" value="1"/>
</dbReference>
<dbReference type="EMBL" id="AFYH01019401">
    <property type="status" value="NOT_ANNOTATED_CDS"/>
    <property type="molecule type" value="Genomic_DNA"/>
</dbReference>
<dbReference type="PROSITE" id="PS51534">
    <property type="entry name" value="SEFIR"/>
    <property type="match status" value="1"/>
</dbReference>
<feature type="domain" description="SEFIR" evidence="10">
    <location>
        <begin position="317"/>
        <end position="475"/>
    </location>
</feature>
<dbReference type="InterPro" id="IPR038683">
    <property type="entry name" value="IL17RA/B_FnIII-like_1_sf"/>
</dbReference>
<evidence type="ECO:0000313" key="11">
    <source>
        <dbReference type="Ensembl" id="ENSLACP00000018578.1"/>
    </source>
</evidence>
<name>H3B9K7_LATCH</name>
<dbReference type="EMBL" id="AFYH01019396">
    <property type="status" value="NOT_ANNOTATED_CDS"/>
    <property type="molecule type" value="Genomic_DNA"/>
</dbReference>
<keyword evidence="6 9" id="KW-0472">Membrane</keyword>
<dbReference type="Gene3D" id="2.60.40.2150">
    <property type="entry name" value="Interleukin-17 receptor A/B, fibronectin-III-like domain 2"/>
    <property type="match status" value="1"/>
</dbReference>
<evidence type="ECO:0000256" key="6">
    <source>
        <dbReference type="ARBA" id="ARBA00023136"/>
    </source>
</evidence>
<evidence type="ECO:0000256" key="2">
    <source>
        <dbReference type="ARBA" id="ARBA00022475"/>
    </source>
</evidence>
<dbReference type="GO" id="GO:0005886">
    <property type="term" value="C:plasma membrane"/>
    <property type="evidence" value="ECO:0007669"/>
    <property type="project" value="UniProtKB-SubCell"/>
</dbReference>
<feature type="transmembrane region" description="Helical" evidence="9">
    <location>
        <begin position="267"/>
        <end position="288"/>
    </location>
</feature>
<keyword evidence="12" id="KW-1185">Reference proteome</keyword>
<reference evidence="11" key="2">
    <citation type="submission" date="2025-08" db="UniProtKB">
        <authorList>
            <consortium name="Ensembl"/>
        </authorList>
    </citation>
    <scope>IDENTIFICATION</scope>
</reference>
<dbReference type="EMBL" id="AFYH01019399">
    <property type="status" value="NOT_ANNOTATED_CDS"/>
    <property type="molecule type" value="Genomic_DNA"/>
</dbReference>
<protein>
    <recommendedName>
        <fullName evidence="10">SEFIR domain-containing protein</fullName>
    </recommendedName>
</protein>
<dbReference type="EMBL" id="AFYH01019400">
    <property type="status" value="NOT_ANNOTATED_CDS"/>
    <property type="molecule type" value="Genomic_DNA"/>
</dbReference>
<dbReference type="Pfam" id="PF16578">
    <property type="entry name" value="IL17R_fnIII_D2"/>
    <property type="match status" value="1"/>
</dbReference>
<dbReference type="InterPro" id="IPR043046">
    <property type="entry name" value="IL17RA/B_FnIII-like_2_sf"/>
</dbReference>
<evidence type="ECO:0000256" key="9">
    <source>
        <dbReference type="SAM" id="Phobius"/>
    </source>
</evidence>
<dbReference type="Gene3D" id="2.60.40.2160">
    <property type="entry name" value="Interleukin-17 receptor A/B, fibronectin-III-like domain 1"/>
    <property type="match status" value="1"/>
</dbReference>
<evidence type="ECO:0000256" key="5">
    <source>
        <dbReference type="ARBA" id="ARBA00022989"/>
    </source>
</evidence>
<dbReference type="EMBL" id="AFYH01019398">
    <property type="status" value="NOT_ANNOTATED_CDS"/>
    <property type="molecule type" value="Genomic_DNA"/>
</dbReference>
<keyword evidence="4" id="KW-0732">Signal</keyword>
<keyword evidence="5 9" id="KW-1133">Transmembrane helix</keyword>
<accession>H3B9K7</accession>
<dbReference type="EMBL" id="AFYH01019395">
    <property type="status" value="NOT_ANNOTATED_CDS"/>
    <property type="molecule type" value="Genomic_DNA"/>
</dbReference>
<evidence type="ECO:0000259" key="10">
    <source>
        <dbReference type="PROSITE" id="PS51534"/>
    </source>
</evidence>
<dbReference type="eggNOG" id="ENOG502QV5J">
    <property type="taxonomic scope" value="Eukaryota"/>
</dbReference>
<dbReference type="GO" id="GO:0030368">
    <property type="term" value="F:interleukin-17 receptor activity"/>
    <property type="evidence" value="ECO:0007669"/>
    <property type="project" value="InterPro"/>
</dbReference>
<dbReference type="STRING" id="7897.ENSLACP00000018578"/>
<dbReference type="Ensembl" id="ENSLACT00000018711.1">
    <property type="protein sequence ID" value="ENSLACP00000018578.1"/>
    <property type="gene ID" value="ENSLACG00000016359.1"/>
</dbReference>
<dbReference type="InParanoid" id="H3B9K7"/>
<keyword evidence="2" id="KW-1003">Cell membrane</keyword>
<dbReference type="Gene3D" id="3.40.50.11530">
    <property type="match status" value="1"/>
</dbReference>
<dbReference type="Bgee" id="ENSLACG00000016359">
    <property type="expression patterns" value="Expressed in chordate pharynx and 5 other cell types or tissues"/>
</dbReference>
<keyword evidence="7" id="KW-0675">Receptor</keyword>
<reference evidence="11" key="3">
    <citation type="submission" date="2025-09" db="UniProtKB">
        <authorList>
            <consortium name="Ensembl"/>
        </authorList>
    </citation>
    <scope>IDENTIFICATION</scope>
</reference>
<dbReference type="InterPro" id="IPR032356">
    <property type="entry name" value="IL17R_A/B_N"/>
</dbReference>
<dbReference type="HOGENOM" id="CLU_018087_0_0_1"/>
<evidence type="ECO:0000256" key="1">
    <source>
        <dbReference type="ARBA" id="ARBA00004251"/>
    </source>
</evidence>
<organism evidence="11 12">
    <name type="scientific">Latimeria chalumnae</name>
    <name type="common">Coelacanth</name>
    <dbReference type="NCBI Taxonomy" id="7897"/>
    <lineage>
        <taxon>Eukaryota</taxon>
        <taxon>Metazoa</taxon>
        <taxon>Chordata</taxon>
        <taxon>Craniata</taxon>
        <taxon>Vertebrata</taxon>
        <taxon>Euteleostomi</taxon>
        <taxon>Coelacanthiformes</taxon>
        <taxon>Coelacanthidae</taxon>
        <taxon>Latimeria</taxon>
    </lineage>
</organism>
<dbReference type="AlphaFoldDB" id="H3B9K7"/>
<dbReference type="EMBL" id="AFYH01019397">
    <property type="status" value="NOT_ANNOTATED_CDS"/>
    <property type="molecule type" value="Genomic_DNA"/>
</dbReference>
<dbReference type="InterPro" id="IPR013568">
    <property type="entry name" value="SEFIR_dom"/>
</dbReference>
<dbReference type="GeneTree" id="ENSGT00940000159018"/>
<dbReference type="PANTHER" id="PTHR15583">
    <property type="entry name" value="INTERLEUKIN-17 RECEPTOR"/>
    <property type="match status" value="1"/>
</dbReference>